<feature type="region of interest" description="Disordered" evidence="1">
    <location>
        <begin position="1"/>
        <end position="27"/>
    </location>
</feature>
<feature type="compositionally biased region" description="Basic and acidic residues" evidence="1">
    <location>
        <begin position="14"/>
        <end position="27"/>
    </location>
</feature>
<gene>
    <name evidence="3" type="ORF">SMACR_08233</name>
</gene>
<sequence>MEWMPTWMRPAVSAHEREEEGTQGSEKDVSFGAGLLLATARTTKTILVRSPFLALAFFLIVRIGSITNYPH</sequence>
<evidence type="ECO:0000256" key="2">
    <source>
        <dbReference type="SAM" id="Phobius"/>
    </source>
</evidence>
<keyword evidence="2" id="KW-1133">Transmembrane helix</keyword>
<protein>
    <submittedName>
        <fullName evidence="3">Uncharacterized protein</fullName>
    </submittedName>
</protein>
<dbReference type="AlphaFoldDB" id="A0A8S8ZFB9"/>
<accession>A0A8S8ZFB9</accession>
<proteinExistence type="predicted"/>
<keyword evidence="2" id="KW-0472">Membrane</keyword>
<comment type="caution">
    <text evidence="3">The sequence shown here is derived from an EMBL/GenBank/DDBJ whole genome shotgun (WGS) entry which is preliminary data.</text>
</comment>
<name>A0A8S8ZFB9_SORMA</name>
<dbReference type="Proteomes" id="UP000433876">
    <property type="component" value="Unassembled WGS sequence"/>
</dbReference>
<feature type="transmembrane region" description="Helical" evidence="2">
    <location>
        <begin position="46"/>
        <end position="65"/>
    </location>
</feature>
<reference evidence="3 4" key="1">
    <citation type="submission" date="2017-07" db="EMBL/GenBank/DDBJ databases">
        <title>Genome sequence of the Sordaria macrospora wild type strain R19027.</title>
        <authorList>
            <person name="Nowrousian M."/>
            <person name="Teichert I."/>
            <person name="Kueck U."/>
        </authorList>
    </citation>
    <scope>NUCLEOTIDE SEQUENCE [LARGE SCALE GENOMIC DNA]</scope>
    <source>
        <strain evidence="3 4">R19027</strain>
        <tissue evidence="3">Mycelium</tissue>
    </source>
</reference>
<evidence type="ECO:0000313" key="3">
    <source>
        <dbReference type="EMBL" id="KAA8628349.1"/>
    </source>
</evidence>
<evidence type="ECO:0000256" key="1">
    <source>
        <dbReference type="SAM" id="MobiDB-lite"/>
    </source>
</evidence>
<dbReference type="VEuPathDB" id="FungiDB:SMAC_08233"/>
<evidence type="ECO:0000313" key="4">
    <source>
        <dbReference type="Proteomes" id="UP000433876"/>
    </source>
</evidence>
<organism evidence="3 4">
    <name type="scientific">Sordaria macrospora</name>
    <dbReference type="NCBI Taxonomy" id="5147"/>
    <lineage>
        <taxon>Eukaryota</taxon>
        <taxon>Fungi</taxon>
        <taxon>Dikarya</taxon>
        <taxon>Ascomycota</taxon>
        <taxon>Pezizomycotina</taxon>
        <taxon>Sordariomycetes</taxon>
        <taxon>Sordariomycetidae</taxon>
        <taxon>Sordariales</taxon>
        <taxon>Sordariaceae</taxon>
        <taxon>Sordaria</taxon>
    </lineage>
</organism>
<dbReference type="EMBL" id="NMPR01000190">
    <property type="protein sequence ID" value="KAA8628349.1"/>
    <property type="molecule type" value="Genomic_DNA"/>
</dbReference>
<keyword evidence="2" id="KW-0812">Transmembrane</keyword>